<keyword evidence="2" id="KW-1185">Reference proteome</keyword>
<evidence type="ECO:0000313" key="1">
    <source>
        <dbReference type="EMBL" id="OYQ46067.1"/>
    </source>
</evidence>
<dbReference type="AlphaFoldDB" id="A0A255ZX01"/>
<proteinExistence type="predicted"/>
<gene>
    <name evidence="1" type="ORF">CHX27_05210</name>
</gene>
<reference evidence="1 2" key="1">
    <citation type="submission" date="2017-07" db="EMBL/GenBank/DDBJ databases">
        <title>Flavobacterium cyanobacteriorum sp. nov., isolated from cyanobacterial aggregates in a eutrophic lake.</title>
        <authorList>
            <person name="Cai H."/>
        </authorList>
    </citation>
    <scope>NUCLEOTIDE SEQUENCE [LARGE SCALE GENOMIC DNA]</scope>
    <source>
        <strain evidence="1 2">TH167</strain>
    </source>
</reference>
<protein>
    <recommendedName>
        <fullName evidence="3">SbsA Ig-like domain-containing protein</fullName>
    </recommendedName>
</protein>
<dbReference type="Proteomes" id="UP000216035">
    <property type="component" value="Unassembled WGS sequence"/>
</dbReference>
<dbReference type="EMBL" id="NOXX01000172">
    <property type="protein sequence ID" value="OYQ46067.1"/>
    <property type="molecule type" value="Genomic_DNA"/>
</dbReference>
<sequence length="265" mass="29773">MKTLHAILFVILIPFFSFADCFDGGLQVFPKGPIIPKNGIFLITGSGVNQELILQLSTLNQTFLIGENEKIKLVVVETLVGSYQLTQVLLKPERDLTPGKIYTLVIENVPAQFQPKKYDEITKKMCPITFEVTTDSDDVAPILLNRPKVVDKRWIEYGCGPEITVSFNYSVKTLTELLVKATVKDKTTGKTSSFYLEPEKNVITIGRNMCSGAFTFDDSANYEVTFTFLNSSGKACEWSGKPIAFTGPKDPWNKKLRIEKRIKKR</sequence>
<dbReference type="OrthoDB" id="878468at2"/>
<accession>A0A255ZX01</accession>
<organism evidence="1 2">
    <name type="scientific">Flavobacterium aurantiibacter</name>
    <dbReference type="NCBI Taxonomy" id="2023067"/>
    <lineage>
        <taxon>Bacteria</taxon>
        <taxon>Pseudomonadati</taxon>
        <taxon>Bacteroidota</taxon>
        <taxon>Flavobacteriia</taxon>
        <taxon>Flavobacteriales</taxon>
        <taxon>Flavobacteriaceae</taxon>
        <taxon>Flavobacterium</taxon>
    </lineage>
</organism>
<evidence type="ECO:0008006" key="3">
    <source>
        <dbReference type="Google" id="ProtNLM"/>
    </source>
</evidence>
<comment type="caution">
    <text evidence="1">The sequence shown here is derived from an EMBL/GenBank/DDBJ whole genome shotgun (WGS) entry which is preliminary data.</text>
</comment>
<name>A0A255ZX01_9FLAO</name>
<evidence type="ECO:0000313" key="2">
    <source>
        <dbReference type="Proteomes" id="UP000216035"/>
    </source>
</evidence>
<dbReference type="RefSeq" id="WP_094485704.1">
    <property type="nucleotide sequence ID" value="NZ_NOXX01000172.1"/>
</dbReference>